<keyword evidence="4 7" id="KW-0812">Transmembrane</keyword>
<keyword evidence="5 7" id="KW-1133">Transmembrane helix</keyword>
<feature type="transmembrane region" description="Helical" evidence="7">
    <location>
        <begin position="356"/>
        <end position="378"/>
    </location>
</feature>
<dbReference type="InterPro" id="IPR036259">
    <property type="entry name" value="MFS_trans_sf"/>
</dbReference>
<feature type="transmembrane region" description="Helical" evidence="7">
    <location>
        <begin position="71"/>
        <end position="88"/>
    </location>
</feature>
<dbReference type="PANTHER" id="PTHR23514">
    <property type="entry name" value="BYPASS OF STOP CODON PROTEIN 6"/>
    <property type="match status" value="1"/>
</dbReference>
<comment type="similarity">
    <text evidence="2">Belongs to the major facilitator superfamily.</text>
</comment>
<keyword evidence="6 7" id="KW-0472">Membrane</keyword>
<evidence type="ECO:0000313" key="10">
    <source>
        <dbReference type="Proteomes" id="UP001250538"/>
    </source>
</evidence>
<dbReference type="Proteomes" id="UP001250538">
    <property type="component" value="Unassembled WGS sequence"/>
</dbReference>
<evidence type="ECO:0000256" key="7">
    <source>
        <dbReference type="SAM" id="Phobius"/>
    </source>
</evidence>
<keyword evidence="3" id="KW-0813">Transport</keyword>
<feature type="domain" description="Major facilitator superfamily (MFS) profile" evidence="8">
    <location>
        <begin position="5"/>
        <end position="385"/>
    </location>
</feature>
<dbReference type="Pfam" id="PF07690">
    <property type="entry name" value="MFS_1"/>
    <property type="match status" value="1"/>
</dbReference>
<evidence type="ECO:0000313" key="9">
    <source>
        <dbReference type="EMBL" id="MDT8977631.1"/>
    </source>
</evidence>
<dbReference type="Gene3D" id="1.20.1250.20">
    <property type="entry name" value="MFS general substrate transporter like domains"/>
    <property type="match status" value="2"/>
</dbReference>
<feature type="transmembrane region" description="Helical" evidence="7">
    <location>
        <begin position="131"/>
        <end position="151"/>
    </location>
</feature>
<dbReference type="RefSeq" id="WP_315745940.1">
    <property type="nucleotide sequence ID" value="NZ_JAVYAA010000003.1"/>
</dbReference>
<feature type="transmembrane region" description="Helical" evidence="7">
    <location>
        <begin position="299"/>
        <end position="320"/>
    </location>
</feature>
<accession>A0AAJ2JXF8</accession>
<feature type="transmembrane region" description="Helical" evidence="7">
    <location>
        <begin position="94"/>
        <end position="119"/>
    </location>
</feature>
<evidence type="ECO:0000256" key="2">
    <source>
        <dbReference type="ARBA" id="ARBA00008335"/>
    </source>
</evidence>
<name>A0AAJ2JXF8_9BACL</name>
<feature type="transmembrane region" description="Helical" evidence="7">
    <location>
        <begin position="332"/>
        <end position="350"/>
    </location>
</feature>
<sequence>MINRLIWMGCLSYIVTGVTLVIMGAVLPELLLNYDLNYTDGGILVFVQFVGMLLGVLSMPAISRRFSRKRGVMIGLLMISAELLLFFLPPWPVVILIAGFAGAGAGLVESGIGTIILVAVKEKQAIAMSKLEVTFGLGALMIPFVASFLIARGIWTYSFLLLGISALLTAIAWQRMSFGHVDAMLTRTVGKGSEAKRESYSAKSIPFLVLCAFFFMLYGGSEVSVVHFFPSLFIERWGVATSDATLTVTVYWTAMVIGRALCGVLAEKITYYRFLWITTVLSVLVLLILPFISQAWGGYVISFLLGLGMAGMFAIMLIYANSALPGMTERTTSILLAANGLGGSLLPIAVGRMMDIWPVQAVMWLFFGVMVTMLLLVFGSKRLNLFLSTSKQTSQIHTSEAITNNHS</sequence>
<organism evidence="9 10">
    <name type="scientific">Paenibacillus suaedae</name>
    <dbReference type="NCBI Taxonomy" id="3077233"/>
    <lineage>
        <taxon>Bacteria</taxon>
        <taxon>Bacillati</taxon>
        <taxon>Bacillota</taxon>
        <taxon>Bacilli</taxon>
        <taxon>Bacillales</taxon>
        <taxon>Paenibacillaceae</taxon>
        <taxon>Paenibacillus</taxon>
    </lineage>
</organism>
<gene>
    <name evidence="9" type="ORF">RQP50_15440</name>
</gene>
<dbReference type="GO" id="GO:0005886">
    <property type="term" value="C:plasma membrane"/>
    <property type="evidence" value="ECO:0007669"/>
    <property type="project" value="UniProtKB-SubCell"/>
</dbReference>
<dbReference type="InterPro" id="IPR051788">
    <property type="entry name" value="MFS_Transporter"/>
</dbReference>
<dbReference type="EMBL" id="JAVYAA010000003">
    <property type="protein sequence ID" value="MDT8977631.1"/>
    <property type="molecule type" value="Genomic_DNA"/>
</dbReference>
<dbReference type="AlphaFoldDB" id="A0AAJ2JXF8"/>
<dbReference type="PANTHER" id="PTHR23514:SF3">
    <property type="entry name" value="BYPASS OF STOP CODON PROTEIN 6"/>
    <property type="match status" value="1"/>
</dbReference>
<feature type="transmembrane region" description="Helical" evidence="7">
    <location>
        <begin position="274"/>
        <end position="293"/>
    </location>
</feature>
<evidence type="ECO:0000256" key="5">
    <source>
        <dbReference type="ARBA" id="ARBA00022989"/>
    </source>
</evidence>
<feature type="transmembrane region" description="Helical" evidence="7">
    <location>
        <begin position="205"/>
        <end position="229"/>
    </location>
</feature>
<keyword evidence="10" id="KW-1185">Reference proteome</keyword>
<proteinExistence type="inferred from homology"/>
<dbReference type="GO" id="GO:0022857">
    <property type="term" value="F:transmembrane transporter activity"/>
    <property type="evidence" value="ECO:0007669"/>
    <property type="project" value="InterPro"/>
</dbReference>
<feature type="transmembrane region" description="Helical" evidence="7">
    <location>
        <begin position="38"/>
        <end position="59"/>
    </location>
</feature>
<evidence type="ECO:0000256" key="4">
    <source>
        <dbReference type="ARBA" id="ARBA00022692"/>
    </source>
</evidence>
<comment type="subcellular location">
    <subcellularLocation>
        <location evidence="1">Cell membrane</location>
        <topology evidence="1">Multi-pass membrane protein</topology>
    </subcellularLocation>
</comment>
<dbReference type="InterPro" id="IPR020846">
    <property type="entry name" value="MFS_dom"/>
</dbReference>
<evidence type="ECO:0000256" key="6">
    <source>
        <dbReference type="ARBA" id="ARBA00023136"/>
    </source>
</evidence>
<feature type="transmembrane region" description="Helical" evidence="7">
    <location>
        <begin position="5"/>
        <end position="26"/>
    </location>
</feature>
<evidence type="ECO:0000259" key="8">
    <source>
        <dbReference type="PROSITE" id="PS50850"/>
    </source>
</evidence>
<protein>
    <submittedName>
        <fullName evidence="9">MFS transporter</fullName>
    </submittedName>
</protein>
<comment type="caution">
    <text evidence="9">The sequence shown here is derived from an EMBL/GenBank/DDBJ whole genome shotgun (WGS) entry which is preliminary data.</text>
</comment>
<feature type="transmembrane region" description="Helical" evidence="7">
    <location>
        <begin position="157"/>
        <end position="174"/>
    </location>
</feature>
<dbReference type="PROSITE" id="PS50850">
    <property type="entry name" value="MFS"/>
    <property type="match status" value="1"/>
</dbReference>
<evidence type="ECO:0000256" key="3">
    <source>
        <dbReference type="ARBA" id="ARBA00022448"/>
    </source>
</evidence>
<feature type="transmembrane region" description="Helical" evidence="7">
    <location>
        <begin position="249"/>
        <end position="267"/>
    </location>
</feature>
<evidence type="ECO:0000256" key="1">
    <source>
        <dbReference type="ARBA" id="ARBA00004651"/>
    </source>
</evidence>
<dbReference type="InterPro" id="IPR011701">
    <property type="entry name" value="MFS"/>
</dbReference>
<dbReference type="SUPFAM" id="SSF103473">
    <property type="entry name" value="MFS general substrate transporter"/>
    <property type="match status" value="1"/>
</dbReference>
<reference evidence="10" key="1">
    <citation type="submission" date="2023-09" db="EMBL/GenBank/DDBJ databases">
        <title>Paenibacillus sp. chi10 Genome sequencing and assembly.</title>
        <authorList>
            <person name="Kim I."/>
        </authorList>
    </citation>
    <scope>NUCLEOTIDE SEQUENCE [LARGE SCALE GENOMIC DNA]</scope>
    <source>
        <strain evidence="10">chi10</strain>
    </source>
</reference>